<proteinExistence type="predicted"/>
<protein>
    <submittedName>
        <fullName evidence="1">Uncharacterized protein</fullName>
    </submittedName>
</protein>
<reference evidence="1" key="1">
    <citation type="submission" date="2018-05" db="EMBL/GenBank/DDBJ databases">
        <authorList>
            <person name="Lanie J.A."/>
            <person name="Ng W.-L."/>
            <person name="Kazmierczak K.M."/>
            <person name="Andrzejewski T.M."/>
            <person name="Davidsen T.M."/>
            <person name="Wayne K.J."/>
            <person name="Tettelin H."/>
            <person name="Glass J.I."/>
            <person name="Rusch D."/>
            <person name="Podicherti R."/>
            <person name="Tsui H.-C.T."/>
            <person name="Winkler M.E."/>
        </authorList>
    </citation>
    <scope>NUCLEOTIDE SEQUENCE</scope>
</reference>
<organism evidence="1">
    <name type="scientific">marine metagenome</name>
    <dbReference type="NCBI Taxonomy" id="408172"/>
    <lineage>
        <taxon>unclassified sequences</taxon>
        <taxon>metagenomes</taxon>
        <taxon>ecological metagenomes</taxon>
    </lineage>
</organism>
<sequence>MKQILQNLSNGKTTLVDVPCPIIKKGSLLIASSKTLVSTGTERMLVDFGKANVLDKARQQPDKVKKVLGKVKSDGLLPTIDAVRSKLDQPLPLGYCNAGVVLETTVDGF</sequence>
<dbReference type="EMBL" id="UINC01202530">
    <property type="protein sequence ID" value="SVE22376.1"/>
    <property type="molecule type" value="Genomic_DNA"/>
</dbReference>
<feature type="non-terminal residue" evidence="1">
    <location>
        <position position="109"/>
    </location>
</feature>
<name>A0A383BQ85_9ZZZZ</name>
<gene>
    <name evidence="1" type="ORF">METZ01_LOCUS475230</name>
</gene>
<dbReference type="AlphaFoldDB" id="A0A383BQ85"/>
<accession>A0A383BQ85</accession>
<evidence type="ECO:0000313" key="1">
    <source>
        <dbReference type="EMBL" id="SVE22376.1"/>
    </source>
</evidence>